<proteinExistence type="predicted"/>
<protein>
    <submittedName>
        <fullName evidence="1">Uncharacterized protein</fullName>
    </submittedName>
</protein>
<accession>A0A423VBB1</accession>
<dbReference type="EMBL" id="LJZO01000070">
    <property type="protein sequence ID" value="ROV88189.1"/>
    <property type="molecule type" value="Genomic_DNA"/>
</dbReference>
<dbReference type="AlphaFoldDB" id="A0A423VBB1"/>
<comment type="caution">
    <text evidence="1">The sequence shown here is derived from an EMBL/GenBank/DDBJ whole genome shotgun (WGS) entry which is preliminary data.</text>
</comment>
<dbReference type="OrthoDB" id="5343383at2759"/>
<dbReference type="Proteomes" id="UP000284375">
    <property type="component" value="Unassembled WGS sequence"/>
</dbReference>
<evidence type="ECO:0000313" key="2">
    <source>
        <dbReference type="Proteomes" id="UP000284375"/>
    </source>
</evidence>
<sequence>MPPHPAGSINTEAAVAAGFAPEVVSLMSALPFLADDHAYNHGSGCELMTSTHALSYLGEDLDKSDFEWRREMLKDGLMPPTALKITQSDVYGVEWVYDVGTGLLTPWEPFEHGLSDTNDYSHVAALPPRQVVGPLIDHYRRLDYLATPYGQVDFSSPLFADAPLNPVTGDAQPPKDWGPVDAIKWRAQYAVWRATRGIKDLYLDSGWDVERREQHGLFLMSN</sequence>
<evidence type="ECO:0000313" key="1">
    <source>
        <dbReference type="EMBL" id="ROV88189.1"/>
    </source>
</evidence>
<organism evidence="1 2">
    <name type="scientific">Cytospora chrysosperma</name>
    <name type="common">Cytospora canker fungus</name>
    <name type="synonym">Sphaeria chrysosperma</name>
    <dbReference type="NCBI Taxonomy" id="252740"/>
    <lineage>
        <taxon>Eukaryota</taxon>
        <taxon>Fungi</taxon>
        <taxon>Dikarya</taxon>
        <taxon>Ascomycota</taxon>
        <taxon>Pezizomycotina</taxon>
        <taxon>Sordariomycetes</taxon>
        <taxon>Sordariomycetidae</taxon>
        <taxon>Diaporthales</taxon>
        <taxon>Cytosporaceae</taxon>
        <taxon>Cytospora</taxon>
    </lineage>
</organism>
<reference evidence="1 2" key="1">
    <citation type="submission" date="2015-09" db="EMBL/GenBank/DDBJ databases">
        <title>Host preference determinants of Valsa canker pathogens revealed by comparative genomics.</title>
        <authorList>
            <person name="Yin Z."/>
            <person name="Huang L."/>
        </authorList>
    </citation>
    <scope>NUCLEOTIDE SEQUENCE [LARGE SCALE GENOMIC DNA]</scope>
    <source>
        <strain evidence="1 2">YSFL</strain>
    </source>
</reference>
<name>A0A423VBB1_CYTCH</name>
<gene>
    <name evidence="1" type="ORF">VSDG_09263</name>
</gene>
<keyword evidence="2" id="KW-1185">Reference proteome</keyword>